<protein>
    <submittedName>
        <fullName evidence="1">Uncharacterized protein</fullName>
    </submittedName>
</protein>
<evidence type="ECO:0000313" key="1">
    <source>
        <dbReference type="EMBL" id="KAJ9079174.1"/>
    </source>
</evidence>
<proteinExistence type="predicted"/>
<keyword evidence="2" id="KW-1185">Reference proteome</keyword>
<dbReference type="EMBL" id="QTSX02001878">
    <property type="protein sequence ID" value="KAJ9079174.1"/>
    <property type="molecule type" value="Genomic_DNA"/>
</dbReference>
<sequence length="83" mass="9442">MSWYLFGVPRKPIYLSSFHLPKPQDGFGSIMSRNKANRLILAKAAVIDAPRLVLQSALYTLRVAGLKHELLILVHRFNKVELI</sequence>
<reference evidence="1" key="1">
    <citation type="submission" date="2022-04" db="EMBL/GenBank/DDBJ databases">
        <title>Genome of the entomopathogenic fungus Entomophthora muscae.</title>
        <authorList>
            <person name="Elya C."/>
            <person name="Lovett B.R."/>
            <person name="Lee E."/>
            <person name="Macias A.M."/>
            <person name="Hajek A.E."/>
            <person name="De Bivort B.L."/>
            <person name="Kasson M.T."/>
            <person name="De Fine Licht H.H."/>
            <person name="Stajich J.E."/>
        </authorList>
    </citation>
    <scope>NUCLEOTIDE SEQUENCE</scope>
    <source>
        <strain evidence="1">Berkeley</strain>
    </source>
</reference>
<evidence type="ECO:0000313" key="2">
    <source>
        <dbReference type="Proteomes" id="UP001165960"/>
    </source>
</evidence>
<comment type="caution">
    <text evidence="1">The sequence shown here is derived from an EMBL/GenBank/DDBJ whole genome shotgun (WGS) entry which is preliminary data.</text>
</comment>
<accession>A0ACC2TWZ3</accession>
<name>A0ACC2TWZ3_9FUNG</name>
<dbReference type="Proteomes" id="UP001165960">
    <property type="component" value="Unassembled WGS sequence"/>
</dbReference>
<organism evidence="1 2">
    <name type="scientific">Entomophthora muscae</name>
    <dbReference type="NCBI Taxonomy" id="34485"/>
    <lineage>
        <taxon>Eukaryota</taxon>
        <taxon>Fungi</taxon>
        <taxon>Fungi incertae sedis</taxon>
        <taxon>Zoopagomycota</taxon>
        <taxon>Entomophthoromycotina</taxon>
        <taxon>Entomophthoromycetes</taxon>
        <taxon>Entomophthorales</taxon>
        <taxon>Entomophthoraceae</taxon>
        <taxon>Entomophthora</taxon>
    </lineage>
</organism>
<gene>
    <name evidence="1" type="ORF">DSO57_1038161</name>
</gene>